<reference evidence="2" key="1">
    <citation type="journal article" date="2020" name="New Phytol.">
        <title>Comparative genomics reveals dynamic genome evolution in host specialist ectomycorrhizal fungi.</title>
        <authorList>
            <person name="Lofgren L.A."/>
            <person name="Nguyen N.H."/>
            <person name="Vilgalys R."/>
            <person name="Ruytinx J."/>
            <person name="Liao H.L."/>
            <person name="Branco S."/>
            <person name="Kuo A."/>
            <person name="LaButti K."/>
            <person name="Lipzen A."/>
            <person name="Andreopoulos W."/>
            <person name="Pangilinan J."/>
            <person name="Riley R."/>
            <person name="Hundley H."/>
            <person name="Na H."/>
            <person name="Barry K."/>
            <person name="Grigoriev I.V."/>
            <person name="Stajich J.E."/>
            <person name="Kennedy P.G."/>
        </authorList>
    </citation>
    <scope>NUCLEOTIDE SEQUENCE</scope>
    <source>
        <strain evidence="2">FC203</strain>
    </source>
</reference>
<dbReference type="RefSeq" id="XP_041234223.1">
    <property type="nucleotide sequence ID" value="XM_041370126.1"/>
</dbReference>
<proteinExistence type="predicted"/>
<name>A0AAD4ELZ6_9AGAM</name>
<organism evidence="2 3">
    <name type="scientific">Suillus fuscotomentosus</name>
    <dbReference type="NCBI Taxonomy" id="1912939"/>
    <lineage>
        <taxon>Eukaryota</taxon>
        <taxon>Fungi</taxon>
        <taxon>Dikarya</taxon>
        <taxon>Basidiomycota</taxon>
        <taxon>Agaricomycotina</taxon>
        <taxon>Agaricomycetes</taxon>
        <taxon>Agaricomycetidae</taxon>
        <taxon>Boletales</taxon>
        <taxon>Suillineae</taxon>
        <taxon>Suillaceae</taxon>
        <taxon>Suillus</taxon>
    </lineage>
</organism>
<protein>
    <submittedName>
        <fullName evidence="2">Uncharacterized protein</fullName>
    </submittedName>
</protein>
<accession>A0AAD4ELZ6</accession>
<keyword evidence="3" id="KW-1185">Reference proteome</keyword>
<sequence>MDQIFSVENFDSNGDFTAPSFNEINWEDPALYTMPLTSEELATLTKDTPTNLPLLPGFIAHSSLPDPPTRTPSPHPSEALTPNQSANCAGPLREGNSSTWAAHNPTRPIKRDQKREATKSLHDGISEYLDEQRVKIEVLARTHNVTPKHINDIISVHTNYHNSHKPRLINALIHAKAKELNANKPAGSRYTLAELREMVTNDPQMNKLTEEEKASYIEALNEHRDKKALGVRANNSAAVRDVVATTERLVKELDDLRVRTGIYATLFVVRGHINDMIQSTMHGTDNTEDLWEDVYEHPMADFLRQYEQWACTQDQNLNERESLEAMRKQVRKMIFRGLFAVTGKKDIAMNYHNYETAIVETYGVRLVGWPHGVNFISPSNIGTVGDIRKLRDALKSRICYWTVLSPAELKSHAAELNTRRLAGEIVRKPRKKRSDSGVPRKRKALATAGQAGQENQRVSKKAKRTAPQLRQAPKSSEVVESSDGLEDE</sequence>
<dbReference type="GeneID" id="64664424"/>
<gene>
    <name evidence="2" type="ORF">F5891DRAFT_1273208</name>
</gene>
<dbReference type="EMBL" id="JABBWK010000001">
    <property type="protein sequence ID" value="KAG1908648.1"/>
    <property type="molecule type" value="Genomic_DNA"/>
</dbReference>
<feature type="compositionally biased region" description="Basic residues" evidence="1">
    <location>
        <begin position="428"/>
        <end position="444"/>
    </location>
</feature>
<dbReference type="AlphaFoldDB" id="A0AAD4ELZ6"/>
<feature type="compositionally biased region" description="Pro residues" evidence="1">
    <location>
        <begin position="65"/>
        <end position="75"/>
    </location>
</feature>
<evidence type="ECO:0000256" key="1">
    <source>
        <dbReference type="SAM" id="MobiDB-lite"/>
    </source>
</evidence>
<comment type="caution">
    <text evidence="2">The sequence shown here is derived from an EMBL/GenBank/DDBJ whole genome shotgun (WGS) entry which is preliminary data.</text>
</comment>
<feature type="compositionally biased region" description="Basic and acidic residues" evidence="1">
    <location>
        <begin position="109"/>
        <end position="120"/>
    </location>
</feature>
<evidence type="ECO:0000313" key="3">
    <source>
        <dbReference type="Proteomes" id="UP001195769"/>
    </source>
</evidence>
<feature type="region of interest" description="Disordered" evidence="1">
    <location>
        <begin position="426"/>
        <end position="488"/>
    </location>
</feature>
<evidence type="ECO:0000313" key="2">
    <source>
        <dbReference type="EMBL" id="KAG1908648.1"/>
    </source>
</evidence>
<dbReference type="Proteomes" id="UP001195769">
    <property type="component" value="Unassembled WGS sequence"/>
</dbReference>
<feature type="region of interest" description="Disordered" evidence="1">
    <location>
        <begin position="55"/>
        <end position="120"/>
    </location>
</feature>